<evidence type="ECO:0000313" key="4">
    <source>
        <dbReference type="EMBL" id="MQT90270.1"/>
    </source>
</evidence>
<evidence type="ECO:0000313" key="6">
    <source>
        <dbReference type="Proteomes" id="UP000478064"/>
    </source>
</evidence>
<evidence type="ECO:0000313" key="5">
    <source>
        <dbReference type="EMBL" id="MQU07327.1"/>
    </source>
</evidence>
<dbReference type="EMBL" id="WIWI01000035">
    <property type="protein sequence ID" value="MQT90270.1"/>
    <property type="molecule type" value="Genomic_DNA"/>
</dbReference>
<dbReference type="AlphaFoldDB" id="A0A6L5HWP3"/>
<name>A0A6L5HWP3_9PSED</name>
<gene>
    <name evidence="5" type="ORF">GHO27_16690</name>
    <name evidence="4" type="ORF">GHO39_14175</name>
</gene>
<dbReference type="Pfam" id="PF03432">
    <property type="entry name" value="Relaxase"/>
    <property type="match status" value="1"/>
</dbReference>
<accession>A0A6L5HWP3</accession>
<dbReference type="InterPro" id="IPR054462">
    <property type="entry name" value="TraI_M"/>
</dbReference>
<protein>
    <submittedName>
        <fullName evidence="5">Relaxase/mobilization nuclease domain-containing protein</fullName>
    </submittedName>
</protein>
<evidence type="ECO:0000313" key="7">
    <source>
        <dbReference type="Proteomes" id="UP000489190"/>
    </source>
</evidence>
<evidence type="ECO:0000256" key="1">
    <source>
        <dbReference type="SAM" id="MobiDB-lite"/>
    </source>
</evidence>
<dbReference type="EMBL" id="WIVU01000035">
    <property type="protein sequence ID" value="MQU07327.1"/>
    <property type="molecule type" value="Genomic_DNA"/>
</dbReference>
<dbReference type="Proteomes" id="UP000489190">
    <property type="component" value="Unassembled WGS sequence"/>
</dbReference>
<organism evidence="5 6">
    <name type="scientific">Pseudomonas helleri</name>
    <dbReference type="NCBI Taxonomy" id="1608996"/>
    <lineage>
        <taxon>Bacteria</taxon>
        <taxon>Pseudomonadati</taxon>
        <taxon>Pseudomonadota</taxon>
        <taxon>Gammaproteobacteria</taxon>
        <taxon>Pseudomonadales</taxon>
        <taxon>Pseudomonadaceae</taxon>
        <taxon>Pseudomonas</taxon>
    </lineage>
</organism>
<dbReference type="NCBIfam" id="NF041893">
    <property type="entry name" value="TraI_MobP_relax"/>
    <property type="match status" value="1"/>
</dbReference>
<dbReference type="Pfam" id="PF22863">
    <property type="entry name" value="TraI_middle"/>
    <property type="match status" value="1"/>
</dbReference>
<dbReference type="InterPro" id="IPR049751">
    <property type="entry name" value="TraI/MobA_relaxases"/>
</dbReference>
<dbReference type="InterPro" id="IPR005094">
    <property type="entry name" value="Endonuclease_MobA/VirD2"/>
</dbReference>
<comment type="caution">
    <text evidence="5">The sequence shown here is derived from an EMBL/GenBank/DDBJ whole genome shotgun (WGS) entry which is preliminary data.</text>
</comment>
<reference evidence="6 7" key="1">
    <citation type="submission" date="2019-10" db="EMBL/GenBank/DDBJ databases">
        <title>Evaluation of single-gene subtyping targets for Pseudomonas.</title>
        <authorList>
            <person name="Reichler S.J."/>
            <person name="Orsi R.H."/>
            <person name="Wiedmann M."/>
            <person name="Martin N.H."/>
            <person name="Murphy S.I."/>
        </authorList>
    </citation>
    <scope>NUCLEOTIDE SEQUENCE [LARGE SCALE GENOMIC DNA]</scope>
    <source>
        <strain evidence="5 6">FSL R10-1637</strain>
        <strain evidence="4 7">FSL R10-3254</strain>
    </source>
</reference>
<feature type="domain" description="MobA/VirD2-like nuclease" evidence="2">
    <location>
        <begin position="91"/>
        <end position="202"/>
    </location>
</feature>
<evidence type="ECO:0000259" key="2">
    <source>
        <dbReference type="Pfam" id="PF03432"/>
    </source>
</evidence>
<feature type="domain" description="TraI-like middle" evidence="3">
    <location>
        <begin position="232"/>
        <end position="323"/>
    </location>
</feature>
<evidence type="ECO:0000259" key="3">
    <source>
        <dbReference type="Pfam" id="PF22863"/>
    </source>
</evidence>
<proteinExistence type="predicted"/>
<dbReference type="Proteomes" id="UP000478064">
    <property type="component" value="Unassembled WGS sequence"/>
</dbReference>
<sequence length="652" mass="75021">MNVIIPPKRRDGGTSFMKLVSYVSQREDKPSGKNVLSDEPKSARSESSKAVFDRLVDYIDRSDSEDAPVRVLEQFNDGRQRVQAGDVACETNCFFWETAAAEMNMVAAQNRRVKDPVYHFIISWPETDQPTDAQVFESAQYALKSIGLEAHQYVTAIHRDTDNVHAHVAVNRVNPVTYKAANMWNDVDTLQKSMRVLERRYGFKQDNGPWQMNADDHLVRPGIHYHSAPQGAAKREIFSNTESLYHYAVDKVRVKINEAIQNKEADWKSLHLLLHANGLGLREQSGGLVIYDYLRPGEPVLKASSVHPSLTKDRIEAGYGSYEGPPPFESEDPYEGAYAILSSYQPSFQARDKGVRQERREERAEAREGLKARYQEYRSTWEKPDLNVKGRYQHVAVYYQAMKADVKRSYDDPLLRKLMYRVAEFERMKAMAELRIELRQERQALSDKGLLRPLAYRPWVEQEALKGDLAAVSQLRGFAYRETRKQKVRGDQRDRTIFAARADDSQFYSPHTHSSRLYRDGTIEYLRDGIAGVVDHGGRVEIKPGFEDYDDSANYRLAASLVSTKSGERVEIVGDDQFVDRVLEAACDFNHRDNGYVFQVTDRDQLERYDAIERDYRHYQVDDESVQGQPRYADYNDQVDEAEVRPDQQPRP</sequence>
<feature type="compositionally biased region" description="Basic and acidic residues" evidence="1">
    <location>
        <begin position="642"/>
        <end position="652"/>
    </location>
</feature>
<feature type="region of interest" description="Disordered" evidence="1">
    <location>
        <begin position="620"/>
        <end position="652"/>
    </location>
</feature>
<dbReference type="RefSeq" id="WP_048402820.1">
    <property type="nucleotide sequence ID" value="NZ_WIVU01000035.1"/>
</dbReference>